<protein>
    <recommendedName>
        <fullName evidence="4">Terminase</fullName>
    </recommendedName>
</protein>
<dbReference type="AlphaFoldDB" id="A0A7X0KJX8"/>
<feature type="region of interest" description="Disordered" evidence="1">
    <location>
        <begin position="204"/>
        <end position="227"/>
    </location>
</feature>
<comment type="caution">
    <text evidence="2">The sequence shown here is derived from an EMBL/GenBank/DDBJ whole genome shotgun (WGS) entry which is preliminary data.</text>
</comment>
<keyword evidence="3" id="KW-1185">Reference proteome</keyword>
<organism evidence="2 3">
    <name type="scientific">Aminobacter aganoensis</name>
    <dbReference type="NCBI Taxonomy" id="83264"/>
    <lineage>
        <taxon>Bacteria</taxon>
        <taxon>Pseudomonadati</taxon>
        <taxon>Pseudomonadota</taxon>
        <taxon>Alphaproteobacteria</taxon>
        <taxon>Hyphomicrobiales</taxon>
        <taxon>Phyllobacteriaceae</taxon>
        <taxon>Aminobacter</taxon>
    </lineage>
</organism>
<dbReference type="Proteomes" id="UP000536262">
    <property type="component" value="Unassembled WGS sequence"/>
</dbReference>
<name>A0A7X0KJX8_9HYPH</name>
<evidence type="ECO:0008006" key="4">
    <source>
        <dbReference type="Google" id="ProtNLM"/>
    </source>
</evidence>
<proteinExistence type="predicted"/>
<dbReference type="Gene3D" id="1.10.10.60">
    <property type="entry name" value="Homeodomain-like"/>
    <property type="match status" value="1"/>
</dbReference>
<dbReference type="EMBL" id="JACHOU010000002">
    <property type="protein sequence ID" value="MBB6353491.1"/>
    <property type="molecule type" value="Genomic_DNA"/>
</dbReference>
<evidence type="ECO:0000313" key="2">
    <source>
        <dbReference type="EMBL" id="MBB6353491.1"/>
    </source>
</evidence>
<evidence type="ECO:0000313" key="3">
    <source>
        <dbReference type="Proteomes" id="UP000536262"/>
    </source>
</evidence>
<accession>A0A7X0KJX8</accession>
<reference evidence="2 3" key="1">
    <citation type="submission" date="2020-08" db="EMBL/GenBank/DDBJ databases">
        <title>Genomic Encyclopedia of Type Strains, Phase IV (KMG-IV): sequencing the most valuable type-strain genomes for metagenomic binning, comparative biology and taxonomic classification.</title>
        <authorList>
            <person name="Goeker M."/>
        </authorList>
    </citation>
    <scope>NUCLEOTIDE SEQUENCE [LARGE SCALE GENOMIC DNA]</scope>
    <source>
        <strain evidence="2 3">DSM 7051</strain>
    </source>
</reference>
<evidence type="ECO:0000256" key="1">
    <source>
        <dbReference type="SAM" id="MobiDB-lite"/>
    </source>
</evidence>
<gene>
    <name evidence="2" type="ORF">GGR00_001259</name>
</gene>
<sequence length="227" mass="25420">MPALSKPKYEAYAKLLAQGIAQAVAYAEAGFKGGRSSASRLATNENIVARVAELRAQADAPAGTEDRPQGRPSGYMPEYAEQAAKLCLLGATDDEMADFFGIHRATLYRWKLDHEDFCDAIKSAKAHADERVERSLYQKATGYEVTEEQAIKIKVAQHEEEVEVVQVRKHIPADTTAAIFWLKNRRKDDWRDKTEVEHRHTFADMSDDELDKELEQAVSGKEGQTAH</sequence>
<dbReference type="RefSeq" id="WP_184698565.1">
    <property type="nucleotide sequence ID" value="NZ_BAABEG010000001.1"/>
</dbReference>